<evidence type="ECO:0000256" key="1">
    <source>
        <dbReference type="SAM" id="MobiDB-lite"/>
    </source>
</evidence>
<comment type="caution">
    <text evidence="3">The sequence shown here is derived from an EMBL/GenBank/DDBJ whole genome shotgun (WGS) entry which is preliminary data.</text>
</comment>
<dbReference type="PANTHER" id="PTHR12526:SF635">
    <property type="entry name" value="GLYCOSYL TRANSFERASE GROUP 1"/>
    <property type="match status" value="1"/>
</dbReference>
<name>A0ABV3TTT2_9GAMM</name>
<accession>A0ABV3TTT2</accession>
<reference evidence="3 4" key="1">
    <citation type="journal article" date="2011" name="Int. J. Syst. Evol. Microbiol.">
        <title>Zhongshania antarctica gen. nov., sp. nov. and Zhongshania guokunii sp. nov., gammaproteobacteria respectively isolated from coastal attached (fast) ice and surface seawater of the Antarctic.</title>
        <authorList>
            <person name="Li H.J."/>
            <person name="Zhang X.Y."/>
            <person name="Chen C.X."/>
            <person name="Zhang Y.J."/>
            <person name="Gao Z.M."/>
            <person name="Yu Y."/>
            <person name="Chen X.L."/>
            <person name="Chen B."/>
            <person name="Zhang Y.Z."/>
        </authorList>
    </citation>
    <scope>NUCLEOTIDE SEQUENCE [LARGE SCALE GENOMIC DNA]</scope>
    <source>
        <strain evidence="3 4">R06B22</strain>
    </source>
</reference>
<dbReference type="Pfam" id="PF13439">
    <property type="entry name" value="Glyco_transf_4"/>
    <property type="match status" value="1"/>
</dbReference>
<gene>
    <name evidence="3" type="ORF">AB4875_05915</name>
</gene>
<organism evidence="3 4">
    <name type="scientific">Zhongshania arctica</name>
    <dbReference type="NCBI Taxonomy" id="3238302"/>
    <lineage>
        <taxon>Bacteria</taxon>
        <taxon>Pseudomonadati</taxon>
        <taxon>Pseudomonadota</taxon>
        <taxon>Gammaproteobacteria</taxon>
        <taxon>Cellvibrionales</taxon>
        <taxon>Spongiibacteraceae</taxon>
        <taxon>Zhongshania</taxon>
    </lineage>
</organism>
<evidence type="ECO:0000313" key="3">
    <source>
        <dbReference type="EMBL" id="MEX1665014.1"/>
    </source>
</evidence>
<keyword evidence="3" id="KW-0328">Glycosyltransferase</keyword>
<sequence>MNKSDAGSEFPPGEQHWPHDLTSRVGRPWDMRPVLKLRAAAKGRLRVLYIGFSDAQGGAAIASSRLISRFDRDGDVASLEVVALQTANAPWTVSLGRALCSWRPLRTLIAMRNVLASDPYAWLPFERAFLKRTIAIWQPDLIHMHNLHGGRGTIPLAILPEMAAKAPIIWTLHDMWGMTGHCAYSLACEGWRRGCGSCPDLSLYPQLLRDRTEQIAENKREIFTSAIPVLVSPSRWLGKIASEALVTKGLELRVIANGLDLALFSPAGRDAARRELGIAPDTQVLMFAAQSLSDETRKGARELRIALDRVQADRLGAPLEIILMGGAGDDLLAGIPGLVFHRAGFISDATEAARLYAAADLFLCPSLQDNLPNTLIEAAACGTAAVSFDIGGCGEIIEDGLSGALVAAGDAGALGDAISRLVDDPDCLAAMGRAARARAEALYGDRRMADDYLALYRELVERRSA</sequence>
<dbReference type="PANTHER" id="PTHR12526">
    <property type="entry name" value="GLYCOSYLTRANSFERASE"/>
    <property type="match status" value="1"/>
</dbReference>
<dbReference type="InterPro" id="IPR028098">
    <property type="entry name" value="Glyco_trans_4-like_N"/>
</dbReference>
<evidence type="ECO:0000313" key="4">
    <source>
        <dbReference type="Proteomes" id="UP001557484"/>
    </source>
</evidence>
<dbReference type="EMBL" id="JBFRYB010000001">
    <property type="protein sequence ID" value="MEX1665014.1"/>
    <property type="molecule type" value="Genomic_DNA"/>
</dbReference>
<dbReference type="Gene3D" id="3.40.50.2000">
    <property type="entry name" value="Glycogen Phosphorylase B"/>
    <property type="match status" value="2"/>
</dbReference>
<evidence type="ECO:0000259" key="2">
    <source>
        <dbReference type="Pfam" id="PF13439"/>
    </source>
</evidence>
<proteinExistence type="predicted"/>
<dbReference type="RefSeq" id="WP_368375125.1">
    <property type="nucleotide sequence ID" value="NZ_JBFRYB010000001.1"/>
</dbReference>
<feature type="domain" description="Glycosyltransferase subfamily 4-like N-terminal" evidence="2">
    <location>
        <begin position="114"/>
        <end position="262"/>
    </location>
</feature>
<dbReference type="EC" id="2.4.-.-" evidence="3"/>
<dbReference type="Proteomes" id="UP001557484">
    <property type="component" value="Unassembled WGS sequence"/>
</dbReference>
<protein>
    <submittedName>
        <fullName evidence="3">Glycosyltransferase</fullName>
        <ecNumber evidence="3">2.4.-.-</ecNumber>
    </submittedName>
</protein>
<keyword evidence="4" id="KW-1185">Reference proteome</keyword>
<feature type="region of interest" description="Disordered" evidence="1">
    <location>
        <begin position="1"/>
        <end position="22"/>
    </location>
</feature>
<dbReference type="GO" id="GO:0016757">
    <property type="term" value="F:glycosyltransferase activity"/>
    <property type="evidence" value="ECO:0007669"/>
    <property type="project" value="UniProtKB-KW"/>
</dbReference>
<dbReference type="Pfam" id="PF13692">
    <property type="entry name" value="Glyco_trans_1_4"/>
    <property type="match status" value="1"/>
</dbReference>
<dbReference type="SUPFAM" id="SSF53756">
    <property type="entry name" value="UDP-Glycosyltransferase/glycogen phosphorylase"/>
    <property type="match status" value="1"/>
</dbReference>
<keyword evidence="3" id="KW-0808">Transferase</keyword>